<keyword evidence="7 9" id="KW-0472">Membrane</keyword>
<gene>
    <name evidence="10" type="ORF">FM125_02225</name>
</gene>
<keyword evidence="6 9" id="KW-1133">Transmembrane helix</keyword>
<feature type="transmembrane region" description="Helical" evidence="9">
    <location>
        <begin position="257"/>
        <end position="282"/>
    </location>
</feature>
<dbReference type="GO" id="GO:0005886">
    <property type="term" value="C:plasma membrane"/>
    <property type="evidence" value="ECO:0007669"/>
    <property type="project" value="UniProtKB-SubCell"/>
</dbReference>
<comment type="similarity">
    <text evidence="2">Belongs to the autoinducer-2 exporter (AI-2E) (TC 2.A.86) family.</text>
</comment>
<dbReference type="AlphaFoldDB" id="A0A1R4IGA2"/>
<evidence type="ECO:0000313" key="11">
    <source>
        <dbReference type="Proteomes" id="UP000196230"/>
    </source>
</evidence>
<feature type="transmembrane region" description="Helical" evidence="9">
    <location>
        <begin position="335"/>
        <end position="359"/>
    </location>
</feature>
<dbReference type="RefSeq" id="WP_245829729.1">
    <property type="nucleotide sequence ID" value="NZ_FUKP01000014.1"/>
</dbReference>
<dbReference type="Proteomes" id="UP000196230">
    <property type="component" value="Unassembled WGS sequence"/>
</dbReference>
<feature type="transmembrane region" description="Helical" evidence="9">
    <location>
        <begin position="371"/>
        <end position="390"/>
    </location>
</feature>
<evidence type="ECO:0008006" key="12">
    <source>
        <dbReference type="Google" id="ProtNLM"/>
    </source>
</evidence>
<evidence type="ECO:0000256" key="4">
    <source>
        <dbReference type="ARBA" id="ARBA00022475"/>
    </source>
</evidence>
<evidence type="ECO:0000256" key="7">
    <source>
        <dbReference type="ARBA" id="ARBA00023136"/>
    </source>
</evidence>
<evidence type="ECO:0000256" key="6">
    <source>
        <dbReference type="ARBA" id="ARBA00022989"/>
    </source>
</evidence>
<evidence type="ECO:0000256" key="9">
    <source>
        <dbReference type="SAM" id="Phobius"/>
    </source>
</evidence>
<evidence type="ECO:0000256" key="8">
    <source>
        <dbReference type="SAM" id="MobiDB-lite"/>
    </source>
</evidence>
<dbReference type="GO" id="GO:0055085">
    <property type="term" value="P:transmembrane transport"/>
    <property type="evidence" value="ECO:0007669"/>
    <property type="project" value="TreeGrafter"/>
</dbReference>
<dbReference type="Pfam" id="PF01594">
    <property type="entry name" value="AI-2E_transport"/>
    <property type="match status" value="1"/>
</dbReference>
<evidence type="ECO:0000256" key="2">
    <source>
        <dbReference type="ARBA" id="ARBA00009773"/>
    </source>
</evidence>
<keyword evidence="4" id="KW-1003">Cell membrane</keyword>
<feature type="transmembrane region" description="Helical" evidence="9">
    <location>
        <begin position="307"/>
        <end position="329"/>
    </location>
</feature>
<evidence type="ECO:0000313" key="10">
    <source>
        <dbReference type="EMBL" id="SJN18806.1"/>
    </source>
</evidence>
<feature type="transmembrane region" description="Helical" evidence="9">
    <location>
        <begin position="164"/>
        <end position="185"/>
    </location>
</feature>
<dbReference type="EMBL" id="FUKP01000014">
    <property type="protein sequence ID" value="SJN18806.1"/>
    <property type="molecule type" value="Genomic_DNA"/>
</dbReference>
<comment type="subcellular location">
    <subcellularLocation>
        <location evidence="1">Cell membrane</location>
        <topology evidence="1">Multi-pass membrane protein</topology>
    </subcellularLocation>
</comment>
<dbReference type="PANTHER" id="PTHR21716:SF53">
    <property type="entry name" value="PERMEASE PERM-RELATED"/>
    <property type="match status" value="1"/>
</dbReference>
<feature type="transmembrane region" description="Helical" evidence="9">
    <location>
        <begin position="111"/>
        <end position="128"/>
    </location>
</feature>
<evidence type="ECO:0000256" key="3">
    <source>
        <dbReference type="ARBA" id="ARBA00022448"/>
    </source>
</evidence>
<keyword evidence="3" id="KW-0813">Transport</keyword>
<feature type="transmembrane region" description="Helical" evidence="9">
    <location>
        <begin position="134"/>
        <end position="152"/>
    </location>
</feature>
<evidence type="ECO:0000256" key="5">
    <source>
        <dbReference type="ARBA" id="ARBA00022692"/>
    </source>
</evidence>
<feature type="region of interest" description="Disordered" evidence="8">
    <location>
        <begin position="1"/>
        <end position="46"/>
    </location>
</feature>
<dbReference type="InterPro" id="IPR002549">
    <property type="entry name" value="AI-2E-like"/>
</dbReference>
<name>A0A1R4IGA2_9MICC</name>
<reference evidence="10 11" key="1">
    <citation type="submission" date="2017-02" db="EMBL/GenBank/DDBJ databases">
        <authorList>
            <person name="Peterson S.W."/>
        </authorList>
    </citation>
    <scope>NUCLEOTIDE SEQUENCE [LARGE SCALE GENOMIC DNA]</scope>
    <source>
        <strain evidence="10 11">2B3F</strain>
    </source>
</reference>
<feature type="transmembrane region" description="Helical" evidence="9">
    <location>
        <begin position="402"/>
        <end position="435"/>
    </location>
</feature>
<evidence type="ECO:0000256" key="1">
    <source>
        <dbReference type="ARBA" id="ARBA00004651"/>
    </source>
</evidence>
<protein>
    <recommendedName>
        <fullName evidence="12">AI-2E family transporter</fullName>
    </recommendedName>
</protein>
<proteinExistence type="inferred from homology"/>
<sequence>MDEQHQRSGSEVPTAAEAQTRAATERQDGRRASRAVRAARRGDTLRRLGRRLPRPRRMEFTVDDVPEPATEPGGVTAQAGADVVTGRADAPGERVGDGAPAVVLRAPVTSGFLLTAGVGLALLIFWMLSANWELIVWILAALFIALGLDPIVRKIESWGAPRPVGVLAAVLGLAGLAAAFLSLLVPTVVEQSAEFVNAVPQIVEDVMGSAIFHDLDREFQIRDAVDSQVEKLVQDQNAWSQVFGGLVGLGQFLINTAFSTLVVLVLTLYFLASLPAMKYWLYRLAPRSRRVRVEYLAEKITSSVGHYVMGQSFVALLNGTVAFVAMSIAGTPYAALLAFFAGMTAFIPLVGAMIGGLIITGICLTVDWQTAALFAAIYFVYLQIEAYVVSPRVMARAVAVPASMAVIAVIAGGTLLGVLGALMAIPTAAAVMILVREVYIPRQDRR</sequence>
<keyword evidence="5 9" id="KW-0812">Transmembrane</keyword>
<organism evidence="10 11">
    <name type="scientific">Micrococcus lylae</name>
    <dbReference type="NCBI Taxonomy" id="1273"/>
    <lineage>
        <taxon>Bacteria</taxon>
        <taxon>Bacillati</taxon>
        <taxon>Actinomycetota</taxon>
        <taxon>Actinomycetes</taxon>
        <taxon>Micrococcales</taxon>
        <taxon>Micrococcaceae</taxon>
        <taxon>Micrococcus</taxon>
    </lineage>
</organism>
<accession>A0A1R4IGA2</accession>
<dbReference type="PANTHER" id="PTHR21716">
    <property type="entry name" value="TRANSMEMBRANE PROTEIN"/>
    <property type="match status" value="1"/>
</dbReference>